<feature type="domain" description="SMP-30/Gluconolactonase/LRE-like region" evidence="1">
    <location>
        <begin position="91"/>
        <end position="260"/>
    </location>
</feature>
<gene>
    <name evidence="2" type="ORF">GCM10017621_05530</name>
</gene>
<evidence type="ECO:0000313" key="3">
    <source>
        <dbReference type="Proteomes" id="UP001143486"/>
    </source>
</evidence>
<organism evidence="2 3">
    <name type="scientific">Maricaulis virginensis</name>
    <dbReference type="NCBI Taxonomy" id="144022"/>
    <lineage>
        <taxon>Bacteria</taxon>
        <taxon>Pseudomonadati</taxon>
        <taxon>Pseudomonadota</taxon>
        <taxon>Alphaproteobacteria</taxon>
        <taxon>Maricaulales</taxon>
        <taxon>Maricaulaceae</taxon>
        <taxon>Maricaulis</taxon>
    </lineage>
</organism>
<dbReference type="Proteomes" id="UP001143486">
    <property type="component" value="Unassembled WGS sequence"/>
</dbReference>
<evidence type="ECO:0000259" key="1">
    <source>
        <dbReference type="Pfam" id="PF08450"/>
    </source>
</evidence>
<dbReference type="Gene3D" id="2.120.10.30">
    <property type="entry name" value="TolB, C-terminal domain"/>
    <property type="match status" value="1"/>
</dbReference>
<comment type="caution">
    <text evidence="2">The sequence shown here is derived from an EMBL/GenBank/DDBJ whole genome shotgun (WGS) entry which is preliminary data.</text>
</comment>
<sequence>MRFVIIIAAILAAILGLAAWGPGSLNAMHFEPPLPDPALAARFETETAPLRQEREDLHGAEDLEPGPDGRLYASLADGRIMARGPSGDWEMVAETGGRPLGLAFGPDGTLFVADARLGLLRQTEGGWQTWLAPAPDGPLVFPDDLTVLEDGRIVMTDASLRHGYGDHMASFFEGDQTGRVLLVTGSGAYEELATGLGFINGVDHDPETGLVYLNETWTGRIWQLDPDTAEMSVLIEGLPGYPDNLEFDRESGLVWAAMPSPRAMDLEALHPRPFVKRLAWRWIQLAGPPPLPARPPMAIAVDTDGRPAFALRGPDDGADGITTALVWHGELWTAGLARDGITVFPAPGDSE</sequence>
<dbReference type="PANTHER" id="PTHR10426">
    <property type="entry name" value="STRICTOSIDINE SYNTHASE-RELATED"/>
    <property type="match status" value="1"/>
</dbReference>
<dbReference type="AlphaFoldDB" id="A0A9W6IL14"/>
<dbReference type="SUPFAM" id="SSF63829">
    <property type="entry name" value="Calcium-dependent phosphotriesterase"/>
    <property type="match status" value="1"/>
</dbReference>
<evidence type="ECO:0000313" key="2">
    <source>
        <dbReference type="EMBL" id="GLK51045.1"/>
    </source>
</evidence>
<name>A0A9W6IL14_9PROT</name>
<protein>
    <recommendedName>
        <fullName evidence="1">SMP-30/Gluconolactonase/LRE-like region domain-containing protein</fullName>
    </recommendedName>
</protein>
<proteinExistence type="predicted"/>
<dbReference type="Pfam" id="PF20067">
    <property type="entry name" value="SSL_N"/>
    <property type="match status" value="1"/>
</dbReference>
<dbReference type="InterPro" id="IPR011042">
    <property type="entry name" value="6-blade_b-propeller_TolB-like"/>
</dbReference>
<dbReference type="Pfam" id="PF08450">
    <property type="entry name" value="SGL"/>
    <property type="match status" value="1"/>
</dbReference>
<dbReference type="InterPro" id="IPR013658">
    <property type="entry name" value="SGL"/>
</dbReference>
<accession>A0A9W6IL14</accession>
<dbReference type="GO" id="GO:0016787">
    <property type="term" value="F:hydrolase activity"/>
    <property type="evidence" value="ECO:0007669"/>
    <property type="project" value="TreeGrafter"/>
</dbReference>
<dbReference type="GO" id="GO:0012505">
    <property type="term" value="C:endomembrane system"/>
    <property type="evidence" value="ECO:0007669"/>
    <property type="project" value="TreeGrafter"/>
</dbReference>
<dbReference type="EMBL" id="BSFE01000001">
    <property type="protein sequence ID" value="GLK51045.1"/>
    <property type="molecule type" value="Genomic_DNA"/>
</dbReference>
<keyword evidence="3" id="KW-1185">Reference proteome</keyword>
<reference evidence="2" key="2">
    <citation type="submission" date="2023-01" db="EMBL/GenBank/DDBJ databases">
        <authorList>
            <person name="Sun Q."/>
            <person name="Evtushenko L."/>
        </authorList>
    </citation>
    <scope>NUCLEOTIDE SEQUENCE</scope>
    <source>
        <strain evidence="2">VKM B-1513</strain>
    </source>
</reference>
<dbReference type="PANTHER" id="PTHR10426:SF88">
    <property type="entry name" value="ADIPOCYTE PLASMA MEMBRANE-ASSOCIATED PROTEIN HEMOMUCIN-RELATED"/>
    <property type="match status" value="1"/>
</dbReference>
<reference evidence="2" key="1">
    <citation type="journal article" date="2014" name="Int. J. Syst. Evol. Microbiol.">
        <title>Complete genome sequence of Corynebacterium casei LMG S-19264T (=DSM 44701T), isolated from a smear-ripened cheese.</title>
        <authorList>
            <consortium name="US DOE Joint Genome Institute (JGI-PGF)"/>
            <person name="Walter F."/>
            <person name="Albersmeier A."/>
            <person name="Kalinowski J."/>
            <person name="Ruckert C."/>
        </authorList>
    </citation>
    <scope>NUCLEOTIDE SEQUENCE</scope>
    <source>
        <strain evidence="2">VKM B-1513</strain>
    </source>
</reference>
<dbReference type="RefSeq" id="WP_271185438.1">
    <property type="nucleotide sequence ID" value="NZ_BSFE01000001.1"/>
</dbReference>